<keyword evidence="4" id="KW-1133">Transmembrane helix</keyword>
<dbReference type="Proteomes" id="UP000485058">
    <property type="component" value="Unassembled WGS sequence"/>
</dbReference>
<dbReference type="Pfam" id="PF05602">
    <property type="entry name" value="CLPTM1"/>
    <property type="match status" value="1"/>
</dbReference>
<gene>
    <name evidence="7" type="ORF">HaLaN_21275</name>
</gene>
<proteinExistence type="inferred from homology"/>
<dbReference type="GO" id="GO:0012505">
    <property type="term" value="C:endomembrane system"/>
    <property type="evidence" value="ECO:0007669"/>
    <property type="project" value="TreeGrafter"/>
</dbReference>
<keyword evidence="8" id="KW-1185">Reference proteome</keyword>
<evidence type="ECO:0000313" key="8">
    <source>
        <dbReference type="Proteomes" id="UP000485058"/>
    </source>
</evidence>
<comment type="similarity">
    <text evidence="2">Belongs to the CLPTM1 family.</text>
</comment>
<evidence type="ECO:0000256" key="6">
    <source>
        <dbReference type="SAM" id="MobiDB-lite"/>
    </source>
</evidence>
<evidence type="ECO:0000256" key="1">
    <source>
        <dbReference type="ARBA" id="ARBA00004141"/>
    </source>
</evidence>
<evidence type="ECO:0000256" key="5">
    <source>
        <dbReference type="ARBA" id="ARBA00023136"/>
    </source>
</evidence>
<evidence type="ECO:0000256" key="2">
    <source>
        <dbReference type="ARBA" id="ARBA00009310"/>
    </source>
</evidence>
<name>A0A699ZY54_HAELA</name>
<sequence length="197" mass="22059">MDANYFPIIYFNDFWLLRDYLVPMNETVTNVTLHLDLGYISTSWWTLLLQMDQSFSMQRGMGMQAEGEADELKRIFLEGNPILLIYVGVQRVDNFEYEMPSDFEDEEIDEELAFTEEDKKKSMLQAVVGSKAAAAPDGSSGQPSSASKRKAKQADAQATVLTEAYPEAEFNLNPGAASAGTLHCQEIVALQVLQDRL</sequence>
<organism evidence="7 8">
    <name type="scientific">Haematococcus lacustris</name>
    <name type="common">Green alga</name>
    <name type="synonym">Haematococcus pluvialis</name>
    <dbReference type="NCBI Taxonomy" id="44745"/>
    <lineage>
        <taxon>Eukaryota</taxon>
        <taxon>Viridiplantae</taxon>
        <taxon>Chlorophyta</taxon>
        <taxon>core chlorophytes</taxon>
        <taxon>Chlorophyceae</taxon>
        <taxon>CS clade</taxon>
        <taxon>Chlamydomonadales</taxon>
        <taxon>Haematococcaceae</taxon>
        <taxon>Haematococcus</taxon>
    </lineage>
</organism>
<comment type="caution">
    <text evidence="7">The sequence shown here is derived from an EMBL/GenBank/DDBJ whole genome shotgun (WGS) entry which is preliminary data.</text>
</comment>
<keyword evidence="3" id="KW-0812">Transmembrane</keyword>
<accession>A0A699ZY54</accession>
<dbReference type="PANTHER" id="PTHR21347">
    <property type="entry name" value="CLEFT LIP AND PALATE ASSOCIATED TRANSMEMBRANE PROTEIN-RELATED"/>
    <property type="match status" value="1"/>
</dbReference>
<dbReference type="PANTHER" id="PTHR21347:SF0">
    <property type="entry name" value="LIPID SCRAMBLASE CLPTM1L"/>
    <property type="match status" value="1"/>
</dbReference>
<comment type="subcellular location">
    <subcellularLocation>
        <location evidence="1">Membrane</location>
        <topology evidence="1">Multi-pass membrane protein</topology>
    </subcellularLocation>
</comment>
<evidence type="ECO:0000313" key="7">
    <source>
        <dbReference type="EMBL" id="GFH23634.1"/>
    </source>
</evidence>
<dbReference type="GO" id="GO:0016020">
    <property type="term" value="C:membrane"/>
    <property type="evidence" value="ECO:0007669"/>
    <property type="project" value="UniProtKB-SubCell"/>
</dbReference>
<evidence type="ECO:0000256" key="3">
    <source>
        <dbReference type="ARBA" id="ARBA00022692"/>
    </source>
</evidence>
<protein>
    <submittedName>
        <fullName evidence="7">Uncharacterized protein</fullName>
    </submittedName>
</protein>
<dbReference type="AlphaFoldDB" id="A0A699ZY54"/>
<evidence type="ECO:0000256" key="4">
    <source>
        <dbReference type="ARBA" id="ARBA00022989"/>
    </source>
</evidence>
<feature type="region of interest" description="Disordered" evidence="6">
    <location>
        <begin position="132"/>
        <end position="157"/>
    </location>
</feature>
<dbReference type="EMBL" id="BLLF01002319">
    <property type="protein sequence ID" value="GFH23634.1"/>
    <property type="molecule type" value="Genomic_DNA"/>
</dbReference>
<reference evidence="7 8" key="1">
    <citation type="submission" date="2020-02" db="EMBL/GenBank/DDBJ databases">
        <title>Draft genome sequence of Haematococcus lacustris strain NIES-144.</title>
        <authorList>
            <person name="Morimoto D."/>
            <person name="Nakagawa S."/>
            <person name="Yoshida T."/>
            <person name="Sawayama S."/>
        </authorList>
    </citation>
    <scope>NUCLEOTIDE SEQUENCE [LARGE SCALE GENOMIC DNA]</scope>
    <source>
        <strain evidence="7 8">NIES-144</strain>
    </source>
</reference>
<keyword evidence="5" id="KW-0472">Membrane</keyword>
<dbReference type="InterPro" id="IPR008429">
    <property type="entry name" value="CLPTM1"/>
</dbReference>